<reference evidence="2" key="1">
    <citation type="submission" date="2016-10" db="EMBL/GenBank/DDBJ databases">
        <authorList>
            <person name="Varghese N."/>
            <person name="Submissions S."/>
        </authorList>
    </citation>
    <scope>NUCLEOTIDE SEQUENCE [LARGE SCALE GENOMIC DNA]</scope>
    <source>
        <strain evidence="2">CGMCC 1.6199</strain>
    </source>
</reference>
<proteinExistence type="predicted"/>
<name>A0A1G9UBW5_9BACI</name>
<dbReference type="AlphaFoldDB" id="A0A1G9UBW5"/>
<evidence type="ECO:0000313" key="1">
    <source>
        <dbReference type="EMBL" id="SDM57323.1"/>
    </source>
</evidence>
<sequence>MHQQNKVKLDQFIREDRFELESYVSQLIKHHSNDAPTRSHDNVMAR</sequence>
<accession>A0A1G9UBW5</accession>
<organism evidence="1 2">
    <name type="scientific">Sediminibacillus halophilus</name>
    <dbReference type="NCBI Taxonomy" id="482461"/>
    <lineage>
        <taxon>Bacteria</taxon>
        <taxon>Bacillati</taxon>
        <taxon>Bacillota</taxon>
        <taxon>Bacilli</taxon>
        <taxon>Bacillales</taxon>
        <taxon>Bacillaceae</taxon>
        <taxon>Sediminibacillus</taxon>
    </lineage>
</organism>
<dbReference type="Proteomes" id="UP000182347">
    <property type="component" value="Unassembled WGS sequence"/>
</dbReference>
<protein>
    <submittedName>
        <fullName evidence="1">Uncharacterized protein</fullName>
    </submittedName>
</protein>
<dbReference type="STRING" id="482461.SAMN05216244_2952"/>
<dbReference type="EMBL" id="FNHF01000003">
    <property type="protein sequence ID" value="SDM57323.1"/>
    <property type="molecule type" value="Genomic_DNA"/>
</dbReference>
<evidence type="ECO:0000313" key="2">
    <source>
        <dbReference type="Proteomes" id="UP000182347"/>
    </source>
</evidence>
<keyword evidence="2" id="KW-1185">Reference proteome</keyword>
<gene>
    <name evidence="1" type="ORF">SAMN05216244_2952</name>
</gene>